<dbReference type="EMBL" id="QXGH01000006">
    <property type="protein sequence ID" value="RHW29050.1"/>
    <property type="molecule type" value="Genomic_DNA"/>
</dbReference>
<dbReference type="OrthoDB" id="129597at2"/>
<organism evidence="2 3">
    <name type="scientific">Nocardioides immobilis</name>
    <dbReference type="NCBI Taxonomy" id="2049295"/>
    <lineage>
        <taxon>Bacteria</taxon>
        <taxon>Bacillati</taxon>
        <taxon>Actinomycetota</taxon>
        <taxon>Actinomycetes</taxon>
        <taxon>Propionibacteriales</taxon>
        <taxon>Nocardioidaceae</taxon>
        <taxon>Nocardioides</taxon>
    </lineage>
</organism>
<name>A0A417Y8F8_9ACTN</name>
<reference evidence="2 3" key="1">
    <citation type="submission" date="2018-09" db="EMBL/GenBank/DDBJ databases">
        <title>Genome sequencing of Nocardioides immobilis CCTCC AB 2017083 for comparison to Nocardioides silvaticus.</title>
        <authorList>
            <person name="Li C."/>
            <person name="Wang G."/>
        </authorList>
    </citation>
    <scope>NUCLEOTIDE SEQUENCE [LARGE SCALE GENOMIC DNA]</scope>
    <source>
        <strain evidence="2 3">CCTCC AB 2017083</strain>
    </source>
</reference>
<feature type="domain" description="HTH cro/C1-type" evidence="1">
    <location>
        <begin position="48"/>
        <end position="77"/>
    </location>
</feature>
<comment type="caution">
    <text evidence="2">The sequence shown here is derived from an EMBL/GenBank/DDBJ whole genome shotgun (WGS) entry which is preliminary data.</text>
</comment>
<gene>
    <name evidence="2" type="ORF">D0Z08_00745</name>
</gene>
<dbReference type="GO" id="GO:0003677">
    <property type="term" value="F:DNA binding"/>
    <property type="evidence" value="ECO:0007669"/>
    <property type="project" value="InterPro"/>
</dbReference>
<dbReference type="CDD" id="cd00093">
    <property type="entry name" value="HTH_XRE"/>
    <property type="match status" value="1"/>
</dbReference>
<dbReference type="Proteomes" id="UP000283644">
    <property type="component" value="Unassembled WGS sequence"/>
</dbReference>
<proteinExistence type="predicted"/>
<dbReference type="RefSeq" id="WP_118921700.1">
    <property type="nucleotide sequence ID" value="NZ_QXGH01000006.1"/>
</dbReference>
<dbReference type="Gene3D" id="1.10.260.40">
    <property type="entry name" value="lambda repressor-like DNA-binding domains"/>
    <property type="match status" value="1"/>
</dbReference>
<dbReference type="InterPro" id="IPR001387">
    <property type="entry name" value="Cro/C1-type_HTH"/>
</dbReference>
<dbReference type="InterPro" id="IPR010982">
    <property type="entry name" value="Lambda_DNA-bd_dom_sf"/>
</dbReference>
<dbReference type="PROSITE" id="PS50943">
    <property type="entry name" value="HTH_CROC1"/>
    <property type="match status" value="1"/>
</dbReference>
<evidence type="ECO:0000313" key="2">
    <source>
        <dbReference type="EMBL" id="RHW29050.1"/>
    </source>
</evidence>
<protein>
    <submittedName>
        <fullName evidence="2">Transcriptional regulator</fullName>
    </submittedName>
</protein>
<dbReference type="AlphaFoldDB" id="A0A417Y8F8"/>
<keyword evidence="3" id="KW-1185">Reference proteome</keyword>
<dbReference type="SUPFAM" id="SSF47413">
    <property type="entry name" value="lambda repressor-like DNA-binding domains"/>
    <property type="match status" value="1"/>
</dbReference>
<evidence type="ECO:0000259" key="1">
    <source>
        <dbReference type="PROSITE" id="PS50943"/>
    </source>
</evidence>
<evidence type="ECO:0000313" key="3">
    <source>
        <dbReference type="Proteomes" id="UP000283644"/>
    </source>
</evidence>
<accession>A0A417Y8F8</accession>
<sequence length="122" mass="13068">MTEKKVPAGFVDGDPLLDEILAEPGMADAVENIDHGVADMNRIYAQGLAEIRKFAAQTQTELAERMGIGQAAVSRIEGRDDLLLSTLAEYAAAAGAVNGRIVFQINGVDIELPLARYLSDTH</sequence>